<dbReference type="EMBL" id="JAPEIS010000003">
    <property type="protein sequence ID" value="KAJ8068438.1"/>
    <property type="molecule type" value="Genomic_DNA"/>
</dbReference>
<reference evidence="2" key="1">
    <citation type="submission" date="2022-11" db="EMBL/GenBank/DDBJ databases">
        <title>Genome Resource of Sclerotinia nivalis Strain SnTB1, a Plant Pathogen Isolated from American Ginseng.</title>
        <authorList>
            <person name="Fan S."/>
        </authorList>
    </citation>
    <scope>NUCLEOTIDE SEQUENCE</scope>
    <source>
        <strain evidence="2">SnTB1</strain>
    </source>
</reference>
<proteinExistence type="predicted"/>
<dbReference type="OrthoDB" id="3544716at2759"/>
<name>A0A9X0AU03_9HELO</name>
<comment type="caution">
    <text evidence="2">The sequence shown here is derived from an EMBL/GenBank/DDBJ whole genome shotgun (WGS) entry which is preliminary data.</text>
</comment>
<protein>
    <submittedName>
        <fullName evidence="2">Uncharacterized protein</fullName>
    </submittedName>
</protein>
<organism evidence="2 3">
    <name type="scientific">Sclerotinia nivalis</name>
    <dbReference type="NCBI Taxonomy" id="352851"/>
    <lineage>
        <taxon>Eukaryota</taxon>
        <taxon>Fungi</taxon>
        <taxon>Dikarya</taxon>
        <taxon>Ascomycota</taxon>
        <taxon>Pezizomycotina</taxon>
        <taxon>Leotiomycetes</taxon>
        <taxon>Helotiales</taxon>
        <taxon>Sclerotiniaceae</taxon>
        <taxon>Sclerotinia</taxon>
    </lineage>
</organism>
<accession>A0A9X0AU03</accession>
<dbReference type="Proteomes" id="UP001152300">
    <property type="component" value="Unassembled WGS sequence"/>
</dbReference>
<keyword evidence="3" id="KW-1185">Reference proteome</keyword>
<feature type="region of interest" description="Disordered" evidence="1">
    <location>
        <begin position="80"/>
        <end position="104"/>
    </location>
</feature>
<evidence type="ECO:0000256" key="1">
    <source>
        <dbReference type="SAM" id="MobiDB-lite"/>
    </source>
</evidence>
<evidence type="ECO:0000313" key="3">
    <source>
        <dbReference type="Proteomes" id="UP001152300"/>
    </source>
</evidence>
<evidence type="ECO:0000313" key="2">
    <source>
        <dbReference type="EMBL" id="KAJ8068438.1"/>
    </source>
</evidence>
<sequence length="353" mass="39585">MDSALWTRAQLLEKQWRPDQIDEARRLYPRPSSPSHPVESVASGDYYSYNTTLQSQSVGTQSNHPSVNYGQSLGSVINTEEPRGYTSYPASIAQPRPVRATGNTDFPDYDSGPHTVNSSDLCPSVIDPREARACGYGEAANAYAVKKSETRDYVHDQARGRDQGFYLLERQGSIRPGTVGTPVGIVQLQTEIPGAKAIPYRGTRDDPGEGPYGIWPTEPWDSGYFPTFKGKKLNKGCVVDLWRGVWQDEKEEQVCLLFDHVDFYRLAYITTVHRGTVERPGFTEFSEEIGDYKTVNKLDDIVRILNNAGRPPGFGGISQKRPDNGFTYQQVSDLFSILANKRNPNRGKHLHRY</sequence>
<gene>
    <name evidence="2" type="ORF">OCU04_003994</name>
</gene>
<dbReference type="AlphaFoldDB" id="A0A9X0AU03"/>